<evidence type="ECO:0000313" key="5">
    <source>
        <dbReference type="Proteomes" id="UP000282454"/>
    </source>
</evidence>
<name>A0A421B570_9PSEU</name>
<dbReference type="EMBL" id="RCDD01000001">
    <property type="protein sequence ID" value="RLK59527.1"/>
    <property type="molecule type" value="Genomic_DNA"/>
</dbReference>
<dbReference type="AlphaFoldDB" id="A0A421B570"/>
<gene>
    <name evidence="4" type="ORF">CLV68_0004</name>
</gene>
<comment type="similarity">
    <text evidence="1">Belongs to the mycobacterial PPE family.</text>
</comment>
<dbReference type="Pfam" id="PF00823">
    <property type="entry name" value="PPE"/>
    <property type="match status" value="1"/>
</dbReference>
<protein>
    <submittedName>
        <fullName evidence="4">PPE family protein</fullName>
    </submittedName>
</protein>
<accession>A0A421B570</accession>
<dbReference type="InterPro" id="IPR000030">
    <property type="entry name" value="PPE_dom"/>
</dbReference>
<feature type="compositionally biased region" description="Low complexity" evidence="2">
    <location>
        <begin position="383"/>
        <end position="405"/>
    </location>
</feature>
<feature type="domain" description="PPE" evidence="3">
    <location>
        <begin position="54"/>
        <end position="194"/>
    </location>
</feature>
<keyword evidence="5" id="KW-1185">Reference proteome</keyword>
<sequence length="442" mass="46497">MTLEPARVPHYGQFPEHGQFAGFDSPRLAELDNWWVWDHHNLKRMVHRIDIGKIDAAAHGWRDLGARFVQSFEDFSDDLSKIVGVSWTGDAAERASATVNPYRAWATDLSDSMHGTADKLAEVAQAVRNTKAHLPEPVDFNWRRNMTAALTGAAFGGGYGPLAAASASAAGVYDMRQQFNEREAALARARQVMATYFTSPYVYVDSSVPAFPPPPGTRTGNTPQSSSSVYQATASDSRPQWTFVDRRPVFVPTHVTPSGPPDYTTSSRHPAEYLPPATHHTTVSSGVVPSPVVPSGTVPPNAVSPTVSSATPTVPTVPASTVPFSAALPITGGAVSAGSRMRAGVGSGPNATAWTDSRGPRPWSAAVPPGQFGPTGGPASAKGSATAPRPGSAGAPGPTGARGSSTGDEDTEHRNRYLTEIDKDEVFGAGIQAAPPVIGEQQ</sequence>
<dbReference type="RefSeq" id="WP_121388610.1">
    <property type="nucleotide sequence ID" value="NZ_RCDD01000001.1"/>
</dbReference>
<organism evidence="4 5">
    <name type="scientific">Actinokineospora cianjurensis</name>
    <dbReference type="NCBI Taxonomy" id="585224"/>
    <lineage>
        <taxon>Bacteria</taxon>
        <taxon>Bacillati</taxon>
        <taxon>Actinomycetota</taxon>
        <taxon>Actinomycetes</taxon>
        <taxon>Pseudonocardiales</taxon>
        <taxon>Pseudonocardiaceae</taxon>
        <taxon>Actinokineospora</taxon>
    </lineage>
</organism>
<reference evidence="4 5" key="1">
    <citation type="submission" date="2018-10" db="EMBL/GenBank/DDBJ databases">
        <title>Genomic Encyclopedia of Archaeal and Bacterial Type Strains, Phase II (KMG-II): from individual species to whole genera.</title>
        <authorList>
            <person name="Goeker M."/>
        </authorList>
    </citation>
    <scope>NUCLEOTIDE SEQUENCE [LARGE SCALE GENOMIC DNA]</scope>
    <source>
        <strain evidence="4 5">DSM 45657</strain>
    </source>
</reference>
<dbReference type="Gene3D" id="1.20.1260.20">
    <property type="entry name" value="PPE superfamily"/>
    <property type="match status" value="1"/>
</dbReference>
<dbReference type="OrthoDB" id="3700768at2"/>
<feature type="compositionally biased region" description="Basic and acidic residues" evidence="2">
    <location>
        <begin position="411"/>
        <end position="426"/>
    </location>
</feature>
<dbReference type="InterPro" id="IPR038332">
    <property type="entry name" value="PPE_sf"/>
</dbReference>
<proteinExistence type="inferred from homology"/>
<dbReference type="Proteomes" id="UP000282454">
    <property type="component" value="Unassembled WGS sequence"/>
</dbReference>
<comment type="caution">
    <text evidence="4">The sequence shown here is derived from an EMBL/GenBank/DDBJ whole genome shotgun (WGS) entry which is preliminary data.</text>
</comment>
<evidence type="ECO:0000313" key="4">
    <source>
        <dbReference type="EMBL" id="RLK59527.1"/>
    </source>
</evidence>
<evidence type="ECO:0000259" key="3">
    <source>
        <dbReference type="Pfam" id="PF00823"/>
    </source>
</evidence>
<evidence type="ECO:0000256" key="2">
    <source>
        <dbReference type="SAM" id="MobiDB-lite"/>
    </source>
</evidence>
<evidence type="ECO:0000256" key="1">
    <source>
        <dbReference type="ARBA" id="ARBA00010652"/>
    </source>
</evidence>
<dbReference type="SUPFAM" id="SSF140459">
    <property type="entry name" value="PE/PPE dimer-like"/>
    <property type="match status" value="1"/>
</dbReference>
<feature type="region of interest" description="Disordered" evidence="2">
    <location>
        <begin position="337"/>
        <end position="442"/>
    </location>
</feature>